<proteinExistence type="predicted"/>
<evidence type="ECO:0000313" key="2">
    <source>
        <dbReference type="Proteomes" id="UP000037122"/>
    </source>
</evidence>
<gene>
    <name evidence="1" type="ORF">QG37_07424</name>
</gene>
<name>A0A0L0NQ80_CANAR</name>
<dbReference type="AlphaFoldDB" id="A0A0L0NQ80"/>
<evidence type="ECO:0000313" key="1">
    <source>
        <dbReference type="EMBL" id="KND96296.1"/>
    </source>
</evidence>
<reference evidence="2" key="1">
    <citation type="journal article" date="2015" name="BMC Genomics">
        <title>Draft genome of a commonly misdiagnosed multidrug resistant pathogen Candida auris.</title>
        <authorList>
            <person name="Chatterjee S."/>
            <person name="Alampalli S.V."/>
            <person name="Nageshan R.K."/>
            <person name="Chettiar S.T."/>
            <person name="Joshi S."/>
            <person name="Tatu U.S."/>
        </authorList>
    </citation>
    <scope>NUCLEOTIDE SEQUENCE [LARGE SCALE GENOMIC DNA]</scope>
    <source>
        <strain evidence="2">6684</strain>
    </source>
</reference>
<organism evidence="1 2">
    <name type="scientific">Candidozyma auris</name>
    <name type="common">Yeast</name>
    <name type="synonym">Candida auris</name>
    <dbReference type="NCBI Taxonomy" id="498019"/>
    <lineage>
        <taxon>Eukaryota</taxon>
        <taxon>Fungi</taxon>
        <taxon>Dikarya</taxon>
        <taxon>Ascomycota</taxon>
        <taxon>Saccharomycotina</taxon>
        <taxon>Pichiomycetes</taxon>
        <taxon>Metschnikowiaceae</taxon>
        <taxon>Candidozyma</taxon>
    </lineage>
</organism>
<comment type="caution">
    <text evidence="1">The sequence shown here is derived from an EMBL/GenBank/DDBJ whole genome shotgun (WGS) entry which is preliminary data.</text>
</comment>
<dbReference type="EMBL" id="LGST01000057">
    <property type="protein sequence ID" value="KND96296.1"/>
    <property type="molecule type" value="Genomic_DNA"/>
</dbReference>
<sequence length="32" mass="3871">MEDLGWEIGEEMDETRMLRIVHMPRRQTLLGQ</sequence>
<protein>
    <submittedName>
        <fullName evidence="1">Uncharacterized protein</fullName>
    </submittedName>
</protein>
<accession>A0A0L0NQ80</accession>
<dbReference type="Proteomes" id="UP000037122">
    <property type="component" value="Unassembled WGS sequence"/>
</dbReference>